<dbReference type="RefSeq" id="XP_016985580.1">
    <property type="nucleotide sequence ID" value="XM_017130091.1"/>
</dbReference>
<protein>
    <submittedName>
        <fullName evidence="3">Uncharacterized protein LOC108049059</fullName>
    </submittedName>
</protein>
<reference evidence="3" key="2">
    <citation type="submission" date="2025-04" db="UniProtKB">
        <authorList>
            <consortium name="RefSeq"/>
        </authorList>
    </citation>
    <scope>IDENTIFICATION</scope>
</reference>
<name>A0A6P4F584_DRORH</name>
<keyword evidence="2" id="KW-1185">Reference proteome</keyword>
<evidence type="ECO:0000313" key="2">
    <source>
        <dbReference type="Proteomes" id="UP001652680"/>
    </source>
</evidence>
<accession>A0A6P4F584</accession>
<reference evidence="1" key="3">
    <citation type="submission" date="2025-05" db="UniProtKB">
        <authorList>
            <consortium name="EnsemblMetazoa"/>
        </authorList>
    </citation>
    <scope>IDENTIFICATION</scope>
</reference>
<gene>
    <name evidence="3" type="primary">LOC108049059</name>
    <name evidence="1" type="synonym">108049059</name>
</gene>
<evidence type="ECO:0000313" key="3">
    <source>
        <dbReference type="RefSeq" id="XP_016985580.1"/>
    </source>
</evidence>
<proteinExistence type="predicted"/>
<evidence type="ECO:0000313" key="1">
    <source>
        <dbReference type="EnsemblMetazoa" id="XP_016985580.1"/>
    </source>
</evidence>
<dbReference type="OrthoDB" id="7849298at2759"/>
<dbReference type="Proteomes" id="UP001652680">
    <property type="component" value="Unassembled WGS sequence"/>
</dbReference>
<dbReference type="EnsemblMetazoa" id="XM_017130091.2">
    <property type="protein sequence ID" value="XP_016985580.1"/>
    <property type="gene ID" value="LOC108049059"/>
</dbReference>
<reference evidence="2" key="1">
    <citation type="journal article" date="2021" name="Elife">
        <title>Highly contiguous assemblies of 101 drosophilid genomes.</title>
        <authorList>
            <person name="Kim B.Y."/>
            <person name="Wang J.R."/>
            <person name="Miller D.E."/>
            <person name="Barmina O."/>
            <person name="Delaney E."/>
            <person name="Thompson A."/>
            <person name="Comeault A.A."/>
            <person name="Peede D."/>
            <person name="D'Agostino E.R."/>
            <person name="Pelaez J."/>
            <person name="Aguilar J.M."/>
            <person name="Haji D."/>
            <person name="Matsunaga T."/>
            <person name="Armstrong E.E."/>
            <person name="Zych M."/>
            <person name="Ogawa Y."/>
            <person name="Stamenkovic-Radak M."/>
            <person name="Jelic M."/>
            <person name="Veselinovic M.S."/>
            <person name="Tanaskovic M."/>
            <person name="Eric P."/>
            <person name="Gao J.J."/>
            <person name="Katoh T.K."/>
            <person name="Toda M.J."/>
            <person name="Watabe H."/>
            <person name="Watada M."/>
            <person name="Davis J.S."/>
            <person name="Moyle L.C."/>
            <person name="Manoli G."/>
            <person name="Bertolini E."/>
            <person name="Kostal V."/>
            <person name="Hawley R.S."/>
            <person name="Takahashi A."/>
            <person name="Jones C.D."/>
            <person name="Price D.K."/>
            <person name="Whiteman N."/>
            <person name="Kopp A."/>
            <person name="Matute D.R."/>
            <person name="Petrov D.A."/>
        </authorList>
    </citation>
    <scope>NUCLEOTIDE SEQUENCE [LARGE SCALE GENOMIC DNA]</scope>
</reference>
<sequence length="163" mass="19139">MDLFRRNPILEVTKCEMCPKRVYHFVTGLCARCLPIWAGRRQQDRMRLSLDQTRAVIVGMTRGHQNLSQVDPVFRQAIEEARLLRLQKVDLFQRVRYQFQLGILPAPFHDPQGPFDTEEDYWNVPEVADMSFKAFQNEIDLLSDVPRLSLADLDQNNNEYTQK</sequence>
<dbReference type="OMA" id="QVAKCEM"/>
<dbReference type="GeneID" id="108049059"/>
<dbReference type="AlphaFoldDB" id="A0A6P4F584"/>
<organism evidence="3">
    <name type="scientific">Drosophila rhopaloa</name>
    <name type="common">Fruit fly</name>
    <dbReference type="NCBI Taxonomy" id="1041015"/>
    <lineage>
        <taxon>Eukaryota</taxon>
        <taxon>Metazoa</taxon>
        <taxon>Ecdysozoa</taxon>
        <taxon>Arthropoda</taxon>
        <taxon>Hexapoda</taxon>
        <taxon>Insecta</taxon>
        <taxon>Pterygota</taxon>
        <taxon>Neoptera</taxon>
        <taxon>Endopterygota</taxon>
        <taxon>Diptera</taxon>
        <taxon>Brachycera</taxon>
        <taxon>Muscomorpha</taxon>
        <taxon>Ephydroidea</taxon>
        <taxon>Drosophilidae</taxon>
        <taxon>Drosophila</taxon>
        <taxon>Sophophora</taxon>
    </lineage>
</organism>